<keyword evidence="6 10" id="KW-0812">Transmembrane</keyword>
<dbReference type="Proteomes" id="UP000323671">
    <property type="component" value="Chromosome"/>
</dbReference>
<comment type="subcellular location">
    <subcellularLocation>
        <location evidence="10">Cell inner membrane</location>
    </subcellularLocation>
    <subcellularLocation>
        <location evidence="2">Cell membrane</location>
        <topology evidence="2">Single-pass membrane protein</topology>
    </subcellularLocation>
</comment>
<feature type="transmembrane region" description="Helical" evidence="10">
    <location>
        <begin position="20"/>
        <end position="41"/>
    </location>
</feature>
<evidence type="ECO:0000256" key="9">
    <source>
        <dbReference type="ARBA" id="ARBA00023136"/>
    </source>
</evidence>
<dbReference type="InterPro" id="IPR005503">
    <property type="entry name" value="FliL"/>
</dbReference>
<keyword evidence="11" id="KW-0282">Flagellum</keyword>
<keyword evidence="11" id="KW-0969">Cilium</keyword>
<keyword evidence="11" id="KW-0966">Cell projection</keyword>
<name>A0A5C1E6X3_9RHOO</name>
<protein>
    <recommendedName>
        <fullName evidence="10">Flagellar protein FliL</fullName>
    </recommendedName>
</protein>
<reference evidence="11 12" key="1">
    <citation type="submission" date="2017-07" db="EMBL/GenBank/DDBJ databases">
        <title>Complete genome sequence of Oryzomicrobium terrae TPP412.</title>
        <authorList>
            <person name="Chiu L.-W."/>
            <person name="Lo K.-J."/>
            <person name="Tsai Y.-M."/>
            <person name="Lin S.-S."/>
            <person name="Kuo C.-H."/>
            <person name="Liu C.-T."/>
        </authorList>
    </citation>
    <scope>NUCLEOTIDE SEQUENCE [LARGE SCALE GENOMIC DNA]</scope>
    <source>
        <strain evidence="11 12">TPP412</strain>
    </source>
</reference>
<dbReference type="PANTHER" id="PTHR35091">
    <property type="entry name" value="FLAGELLAR PROTEIN FLIL"/>
    <property type="match status" value="1"/>
</dbReference>
<dbReference type="KEGG" id="otr:OTERR_09080"/>
<dbReference type="AlphaFoldDB" id="A0A5C1E6X3"/>
<keyword evidence="7 10" id="KW-0283">Flagellar rotation</keyword>
<evidence type="ECO:0000256" key="4">
    <source>
        <dbReference type="ARBA" id="ARBA00022475"/>
    </source>
</evidence>
<gene>
    <name evidence="11" type="primary">fliL</name>
    <name evidence="11" type="ORF">OTERR_09080</name>
</gene>
<evidence type="ECO:0000256" key="2">
    <source>
        <dbReference type="ARBA" id="ARBA00004162"/>
    </source>
</evidence>
<keyword evidence="5 10" id="KW-0145">Chemotaxis</keyword>
<accession>A0A5C1E6X3</accession>
<dbReference type="GO" id="GO:0005886">
    <property type="term" value="C:plasma membrane"/>
    <property type="evidence" value="ECO:0007669"/>
    <property type="project" value="UniProtKB-SubCell"/>
</dbReference>
<evidence type="ECO:0000256" key="8">
    <source>
        <dbReference type="ARBA" id="ARBA00022989"/>
    </source>
</evidence>
<evidence type="ECO:0000313" key="12">
    <source>
        <dbReference type="Proteomes" id="UP000323671"/>
    </source>
</evidence>
<keyword evidence="12" id="KW-1185">Reference proteome</keyword>
<dbReference type="Pfam" id="PF03748">
    <property type="entry name" value="FliL"/>
    <property type="match status" value="1"/>
</dbReference>
<sequence>MAKTEAKAAEAAPKKSNAKLLIILLSVILLVVLAGGAFLLLKQSDHADEDEDVVQQEKPKKKKKEAHAPVFQALETFTVNLVPEQGDQYLQVGISVELEDVTDGEKLKVFMPKLRNQITLLLSSKKASELTSKEGKEKLAEELRETINVTLDPPPKGKKAESPVKEVLFTSFIIQ</sequence>
<keyword evidence="10" id="KW-0997">Cell inner membrane</keyword>
<evidence type="ECO:0000256" key="3">
    <source>
        <dbReference type="ARBA" id="ARBA00008281"/>
    </source>
</evidence>
<evidence type="ECO:0000256" key="6">
    <source>
        <dbReference type="ARBA" id="ARBA00022692"/>
    </source>
</evidence>
<dbReference type="GO" id="GO:0071978">
    <property type="term" value="P:bacterial-type flagellum-dependent swarming motility"/>
    <property type="evidence" value="ECO:0007669"/>
    <property type="project" value="TreeGrafter"/>
</dbReference>
<evidence type="ECO:0000256" key="5">
    <source>
        <dbReference type="ARBA" id="ARBA00022500"/>
    </source>
</evidence>
<dbReference type="GO" id="GO:0009425">
    <property type="term" value="C:bacterial-type flagellum basal body"/>
    <property type="evidence" value="ECO:0007669"/>
    <property type="project" value="InterPro"/>
</dbReference>
<dbReference type="PANTHER" id="PTHR35091:SF2">
    <property type="entry name" value="FLAGELLAR PROTEIN FLIL"/>
    <property type="match status" value="1"/>
</dbReference>
<evidence type="ECO:0000256" key="7">
    <source>
        <dbReference type="ARBA" id="ARBA00022779"/>
    </source>
</evidence>
<comment type="similarity">
    <text evidence="3 10">Belongs to the FliL family.</text>
</comment>
<evidence type="ECO:0000313" key="11">
    <source>
        <dbReference type="EMBL" id="QEL64384.1"/>
    </source>
</evidence>
<dbReference type="NCBIfam" id="NF005435">
    <property type="entry name" value="PRK07021.1"/>
    <property type="match status" value="1"/>
</dbReference>
<keyword evidence="9 10" id="KW-0472">Membrane</keyword>
<organism evidence="11 12">
    <name type="scientific">Oryzomicrobium terrae</name>
    <dbReference type="NCBI Taxonomy" id="1735038"/>
    <lineage>
        <taxon>Bacteria</taxon>
        <taxon>Pseudomonadati</taxon>
        <taxon>Pseudomonadota</taxon>
        <taxon>Betaproteobacteria</taxon>
        <taxon>Rhodocyclales</taxon>
        <taxon>Rhodocyclaceae</taxon>
        <taxon>Oryzomicrobium</taxon>
    </lineage>
</organism>
<keyword evidence="8 10" id="KW-1133">Transmembrane helix</keyword>
<proteinExistence type="inferred from homology"/>
<evidence type="ECO:0000256" key="1">
    <source>
        <dbReference type="ARBA" id="ARBA00002254"/>
    </source>
</evidence>
<keyword evidence="4" id="KW-1003">Cell membrane</keyword>
<dbReference type="GO" id="GO:0006935">
    <property type="term" value="P:chemotaxis"/>
    <property type="evidence" value="ECO:0007669"/>
    <property type="project" value="UniProtKB-KW"/>
</dbReference>
<dbReference type="EMBL" id="CP022579">
    <property type="protein sequence ID" value="QEL64384.1"/>
    <property type="molecule type" value="Genomic_DNA"/>
</dbReference>
<dbReference type="RefSeq" id="WP_149424993.1">
    <property type="nucleotide sequence ID" value="NZ_CP022579.1"/>
</dbReference>
<evidence type="ECO:0000256" key="10">
    <source>
        <dbReference type="RuleBase" id="RU364125"/>
    </source>
</evidence>
<comment type="function">
    <text evidence="1 10">Controls the rotational direction of flagella during chemotaxis.</text>
</comment>